<name>A0A3N4M8G7_9BACT</name>
<dbReference type="Proteomes" id="UP000279089">
    <property type="component" value="Unassembled WGS sequence"/>
</dbReference>
<dbReference type="OrthoDB" id="671603at2"/>
<comment type="caution">
    <text evidence="1">The sequence shown here is derived from an EMBL/GenBank/DDBJ whole genome shotgun (WGS) entry which is preliminary data.</text>
</comment>
<reference evidence="2" key="1">
    <citation type="submission" date="2018-11" db="EMBL/GenBank/DDBJ databases">
        <title>Chitinophaga lutea sp.nov., isolate from arsenic contaminated soil.</title>
        <authorList>
            <person name="Zong Y."/>
        </authorList>
    </citation>
    <scope>NUCLEOTIDE SEQUENCE [LARGE SCALE GENOMIC DNA]</scope>
    <source>
        <strain evidence="2">YLT18</strain>
    </source>
</reference>
<evidence type="ECO:0000313" key="2">
    <source>
        <dbReference type="Proteomes" id="UP000279089"/>
    </source>
</evidence>
<protein>
    <submittedName>
        <fullName evidence="1">Uncharacterized protein</fullName>
    </submittedName>
</protein>
<sequence length="214" mass="24826">MELTMTIRRIFLTIIGILCGCLMMSINIFAQVKCISVEKVKCRHFADQIDGYKLVVSVSQGDTIVKTPADFYDLDEIVKLSDNVKFAIIEKLLKFKGDTSLCCRKVSKFFYEGIERTCVGKPKTQYYNIQIDALYMINKIVHPEGISMYSCFPVIIDWESKQEINNRTDLIIDYYKVYEKCLRVARKTSCIRDSFRFNTKKYAWYGALDETVAN</sequence>
<keyword evidence="2" id="KW-1185">Reference proteome</keyword>
<proteinExistence type="predicted"/>
<dbReference type="RefSeq" id="WP_120515704.1">
    <property type="nucleotide sequence ID" value="NZ_QXZY01000004.1"/>
</dbReference>
<evidence type="ECO:0000313" key="1">
    <source>
        <dbReference type="EMBL" id="RPD39565.1"/>
    </source>
</evidence>
<dbReference type="EMBL" id="RMBX01000010">
    <property type="protein sequence ID" value="RPD39565.1"/>
    <property type="molecule type" value="Genomic_DNA"/>
</dbReference>
<gene>
    <name evidence="1" type="ORF">EG028_18070</name>
</gene>
<dbReference type="AlphaFoldDB" id="A0A3N4M8G7"/>
<organism evidence="1 2">
    <name type="scientific">Chitinophaga barathri</name>
    <dbReference type="NCBI Taxonomy" id="1647451"/>
    <lineage>
        <taxon>Bacteria</taxon>
        <taxon>Pseudomonadati</taxon>
        <taxon>Bacteroidota</taxon>
        <taxon>Chitinophagia</taxon>
        <taxon>Chitinophagales</taxon>
        <taxon>Chitinophagaceae</taxon>
        <taxon>Chitinophaga</taxon>
    </lineage>
</organism>
<accession>A0A3N4M8G7</accession>